<dbReference type="Pfam" id="PF03693">
    <property type="entry name" value="ParD_antitoxin"/>
    <property type="match status" value="1"/>
</dbReference>
<sequence>MATANTSLNLGKHWDDFIEAQVNSGRYATANEVVRDALEGLKERERKLAELRREIDIGLEQARRGGFAEDDFLEKLLDEDIADATR</sequence>
<dbReference type="NCBIfam" id="TIGR02606">
    <property type="entry name" value="antidote_CC2985"/>
    <property type="match status" value="1"/>
</dbReference>
<accession>A0A7Y0AUQ3</accession>
<dbReference type="PANTHER" id="PTHR36582:SF2">
    <property type="entry name" value="ANTITOXIN PARD"/>
    <property type="match status" value="1"/>
</dbReference>
<name>A0A7Y0AUQ3_9HYPH</name>
<comment type="caution">
    <text evidence="4">The sequence shown here is derived from an EMBL/GenBank/DDBJ whole genome shotgun (WGS) entry which is preliminary data.</text>
</comment>
<dbReference type="PANTHER" id="PTHR36582">
    <property type="entry name" value="ANTITOXIN PARD"/>
    <property type="match status" value="1"/>
</dbReference>
<organism evidence="4 5">
    <name type="scientific">Rhizobium terricola</name>
    <dbReference type="NCBI Taxonomy" id="2728849"/>
    <lineage>
        <taxon>Bacteria</taxon>
        <taxon>Pseudomonadati</taxon>
        <taxon>Pseudomonadota</taxon>
        <taxon>Alphaproteobacteria</taxon>
        <taxon>Hyphomicrobiales</taxon>
        <taxon>Rhizobiaceae</taxon>
        <taxon>Rhizobium/Agrobacterium group</taxon>
        <taxon>Rhizobium</taxon>
    </lineage>
</organism>
<evidence type="ECO:0000256" key="2">
    <source>
        <dbReference type="ARBA" id="ARBA00022649"/>
    </source>
</evidence>
<dbReference type="GO" id="GO:0006355">
    <property type="term" value="P:regulation of DNA-templated transcription"/>
    <property type="evidence" value="ECO:0007669"/>
    <property type="project" value="InterPro"/>
</dbReference>
<evidence type="ECO:0000313" key="5">
    <source>
        <dbReference type="Proteomes" id="UP000541470"/>
    </source>
</evidence>
<dbReference type="RefSeq" id="WP_169589626.1">
    <property type="nucleotide sequence ID" value="NZ_JABBGK010000001.1"/>
</dbReference>
<feature type="coiled-coil region" evidence="3">
    <location>
        <begin position="34"/>
        <end position="61"/>
    </location>
</feature>
<keyword evidence="3" id="KW-0175">Coiled coil</keyword>
<dbReference type="Gene3D" id="6.10.10.120">
    <property type="entry name" value="Antitoxin ParD1-like"/>
    <property type="match status" value="1"/>
</dbReference>
<keyword evidence="2" id="KW-1277">Toxin-antitoxin system</keyword>
<reference evidence="4 5" key="1">
    <citation type="submission" date="2020-04" db="EMBL/GenBank/DDBJ databases">
        <title>Rhizobium sp. S-51 isolated from soil.</title>
        <authorList>
            <person name="Dahal R.H."/>
        </authorList>
    </citation>
    <scope>NUCLEOTIDE SEQUENCE [LARGE SCALE GENOMIC DNA]</scope>
    <source>
        <strain evidence="4 5">S-51</strain>
    </source>
</reference>
<proteinExistence type="inferred from homology"/>
<dbReference type="Proteomes" id="UP000541470">
    <property type="component" value="Unassembled WGS sequence"/>
</dbReference>
<dbReference type="InterPro" id="IPR038296">
    <property type="entry name" value="ParD_sf"/>
</dbReference>
<dbReference type="SUPFAM" id="SSF47598">
    <property type="entry name" value="Ribbon-helix-helix"/>
    <property type="match status" value="1"/>
</dbReference>
<dbReference type="InterPro" id="IPR022789">
    <property type="entry name" value="ParD"/>
</dbReference>
<gene>
    <name evidence="4" type="ORF">HHL25_06175</name>
</gene>
<evidence type="ECO:0000256" key="3">
    <source>
        <dbReference type="SAM" id="Coils"/>
    </source>
</evidence>
<keyword evidence="5" id="KW-1185">Reference proteome</keyword>
<evidence type="ECO:0000313" key="4">
    <source>
        <dbReference type="EMBL" id="NML73712.1"/>
    </source>
</evidence>
<protein>
    <submittedName>
        <fullName evidence="4">Type II toxin-antitoxin system ParD family antitoxin</fullName>
    </submittedName>
</protein>
<dbReference type="EMBL" id="JABBGK010000001">
    <property type="protein sequence ID" value="NML73712.1"/>
    <property type="molecule type" value="Genomic_DNA"/>
</dbReference>
<comment type="similarity">
    <text evidence="1">Belongs to the ParD antitoxin family.</text>
</comment>
<dbReference type="InterPro" id="IPR010985">
    <property type="entry name" value="Ribbon_hlx_hlx"/>
</dbReference>
<evidence type="ECO:0000256" key="1">
    <source>
        <dbReference type="ARBA" id="ARBA00008580"/>
    </source>
</evidence>
<dbReference type="AlphaFoldDB" id="A0A7Y0AUQ3"/>